<organism evidence="1 2">
    <name type="scientific">Salinibacillus kushneri</name>
    <dbReference type="NCBI Taxonomy" id="237682"/>
    <lineage>
        <taxon>Bacteria</taxon>
        <taxon>Bacillati</taxon>
        <taxon>Bacillota</taxon>
        <taxon>Bacilli</taxon>
        <taxon>Bacillales</taxon>
        <taxon>Bacillaceae</taxon>
        <taxon>Salinibacillus</taxon>
    </lineage>
</organism>
<keyword evidence="2" id="KW-1185">Reference proteome</keyword>
<evidence type="ECO:0000313" key="1">
    <source>
        <dbReference type="EMBL" id="SES79670.1"/>
    </source>
</evidence>
<evidence type="ECO:0000313" key="2">
    <source>
        <dbReference type="Proteomes" id="UP000199095"/>
    </source>
</evidence>
<dbReference type="Proteomes" id="UP000199095">
    <property type="component" value="Unassembled WGS sequence"/>
</dbReference>
<dbReference type="RefSeq" id="WP_177167136.1">
    <property type="nucleotide sequence ID" value="NZ_FOHJ01000001.1"/>
</dbReference>
<name>A0A1H9ZDW4_9BACI</name>
<gene>
    <name evidence="1" type="ORF">SAMN05421676_101475</name>
</gene>
<dbReference type="AlphaFoldDB" id="A0A1H9ZDW4"/>
<protein>
    <submittedName>
        <fullName evidence="1">Uncharacterized protein</fullName>
    </submittedName>
</protein>
<dbReference type="EMBL" id="FOHJ01000001">
    <property type="protein sequence ID" value="SES79670.1"/>
    <property type="molecule type" value="Genomic_DNA"/>
</dbReference>
<proteinExistence type="predicted"/>
<accession>A0A1H9ZDW4</accession>
<reference evidence="2" key="1">
    <citation type="submission" date="2016-10" db="EMBL/GenBank/DDBJ databases">
        <authorList>
            <person name="Varghese N."/>
            <person name="Submissions S."/>
        </authorList>
    </citation>
    <scope>NUCLEOTIDE SEQUENCE [LARGE SCALE GENOMIC DNA]</scope>
    <source>
        <strain evidence="2">CGMCC 1.3566</strain>
    </source>
</reference>
<sequence length="57" mass="6889">MPRQKRIWFPGANLHITTRGVKRTTLIHDDVDYLECLRILEESPISLFFFNQFHKMK</sequence>